<proteinExistence type="predicted"/>
<evidence type="ECO:0000313" key="1">
    <source>
        <dbReference type="EMBL" id="VAW27840.1"/>
    </source>
</evidence>
<reference evidence="1" key="1">
    <citation type="submission" date="2018-06" db="EMBL/GenBank/DDBJ databases">
        <authorList>
            <person name="Zhirakovskaya E."/>
        </authorList>
    </citation>
    <scope>NUCLEOTIDE SEQUENCE</scope>
</reference>
<gene>
    <name evidence="1" type="ORF">MNBD_BACTEROID07-1751</name>
</gene>
<name>A0A3B0UFE4_9ZZZZ</name>
<protein>
    <submittedName>
        <fullName evidence="1">Uncharacterized protein</fullName>
    </submittedName>
</protein>
<dbReference type="EMBL" id="UOET01000164">
    <property type="protein sequence ID" value="VAW27840.1"/>
    <property type="molecule type" value="Genomic_DNA"/>
</dbReference>
<dbReference type="AlphaFoldDB" id="A0A3B0UFE4"/>
<accession>A0A3B0UFE4</accession>
<organism evidence="1">
    <name type="scientific">hydrothermal vent metagenome</name>
    <dbReference type="NCBI Taxonomy" id="652676"/>
    <lineage>
        <taxon>unclassified sequences</taxon>
        <taxon>metagenomes</taxon>
        <taxon>ecological metagenomes</taxon>
    </lineage>
</organism>
<sequence length="33" mass="3942">MKYDLLYIENMSLSMDFKIMIYTILIVIQGRGK</sequence>